<name>A0A8H6Z3N9_9AGAR</name>
<evidence type="ECO:0000313" key="3">
    <source>
        <dbReference type="Proteomes" id="UP000623467"/>
    </source>
</evidence>
<dbReference type="OrthoDB" id="3045751at2759"/>
<organism evidence="2 3">
    <name type="scientific">Mycena sanguinolenta</name>
    <dbReference type="NCBI Taxonomy" id="230812"/>
    <lineage>
        <taxon>Eukaryota</taxon>
        <taxon>Fungi</taxon>
        <taxon>Dikarya</taxon>
        <taxon>Basidiomycota</taxon>
        <taxon>Agaricomycotina</taxon>
        <taxon>Agaricomycetes</taxon>
        <taxon>Agaricomycetidae</taxon>
        <taxon>Agaricales</taxon>
        <taxon>Marasmiineae</taxon>
        <taxon>Mycenaceae</taxon>
        <taxon>Mycena</taxon>
    </lineage>
</organism>
<evidence type="ECO:0000256" key="1">
    <source>
        <dbReference type="SAM" id="Phobius"/>
    </source>
</evidence>
<keyword evidence="1" id="KW-0812">Transmembrane</keyword>
<reference evidence="2" key="1">
    <citation type="submission" date="2020-05" db="EMBL/GenBank/DDBJ databases">
        <title>Mycena genomes resolve the evolution of fungal bioluminescence.</title>
        <authorList>
            <person name="Tsai I.J."/>
        </authorList>
    </citation>
    <scope>NUCLEOTIDE SEQUENCE</scope>
    <source>
        <strain evidence="2">160909Yilan</strain>
    </source>
</reference>
<evidence type="ECO:0000313" key="2">
    <source>
        <dbReference type="EMBL" id="KAF7370102.1"/>
    </source>
</evidence>
<accession>A0A8H6Z3N9</accession>
<keyword evidence="3" id="KW-1185">Reference proteome</keyword>
<dbReference type="Proteomes" id="UP000623467">
    <property type="component" value="Unassembled WGS sequence"/>
</dbReference>
<comment type="caution">
    <text evidence="2">The sequence shown here is derived from an EMBL/GenBank/DDBJ whole genome shotgun (WGS) entry which is preliminary data.</text>
</comment>
<feature type="transmembrane region" description="Helical" evidence="1">
    <location>
        <begin position="364"/>
        <end position="386"/>
    </location>
</feature>
<proteinExistence type="predicted"/>
<gene>
    <name evidence="2" type="ORF">MSAN_00640200</name>
</gene>
<dbReference type="AlphaFoldDB" id="A0A8H6Z3N9"/>
<keyword evidence="1" id="KW-1133">Transmembrane helix</keyword>
<sequence length="405" mass="45908">MAVYKSPQLEEDCTFFIRRSNGKLCADLVPGGDILYTCPSHAMPTQQGLNFLTGKNTEATIIDSLTLYQYHSICYWEFSTTRSMSISTSAAVNLGSVIHCPRGNSFDDMVEIAHCRTLRRLIVEEVTHESHWNTERSIVGQVMADGWTRAVNTKIWLKLSSQYYRFWLSQANHIFTRLQISSDFQDYVFLDHICFTLTISATEADTPTGFLFLCPPEDFQTRQSAFKWPDCPAYWSLDPSGAERLTSEEAVKLGFPSLWLSTEIEGSSWDANVYIGLRRFHQAKGFDSDSQDIARYLGHDLFRLSDSKQIHIPFAHIDDESSNTYDGDPTDEELAKTIESTLMDLDLLTAAAQQDVEEEPVSSAFNFMMIVHLSLILFFALFFGFYTGYTKAIDIGLNGNRYSPS</sequence>
<dbReference type="EMBL" id="JACAZH010000004">
    <property type="protein sequence ID" value="KAF7370102.1"/>
    <property type="molecule type" value="Genomic_DNA"/>
</dbReference>
<keyword evidence="1" id="KW-0472">Membrane</keyword>
<protein>
    <submittedName>
        <fullName evidence="2">Uncharacterized protein</fullName>
    </submittedName>
</protein>